<evidence type="ECO:0000256" key="1">
    <source>
        <dbReference type="ARBA" id="ARBA00004141"/>
    </source>
</evidence>
<evidence type="ECO:0000259" key="8">
    <source>
        <dbReference type="PROSITE" id="PS50850"/>
    </source>
</evidence>
<dbReference type="Gene3D" id="1.20.1250.20">
    <property type="entry name" value="MFS general substrate transporter like domains"/>
    <property type="match status" value="1"/>
</dbReference>
<reference evidence="9 10" key="1">
    <citation type="journal article" date="2012" name="BMC Genomics">
        <title>Sequencing the genome of Marssonina brunnea reveals fungus-poplar co-evolution.</title>
        <authorList>
            <person name="Zhu S."/>
            <person name="Cao Y.-Z."/>
            <person name="Jiang C."/>
            <person name="Tan B.-Y."/>
            <person name="Wang Z."/>
            <person name="Feng S."/>
            <person name="Zhang L."/>
            <person name="Su X.-H."/>
            <person name="Brejova B."/>
            <person name="Vinar T."/>
            <person name="Xu M."/>
            <person name="Wang M.-X."/>
            <person name="Zhang S.-G."/>
            <person name="Huang M.-R."/>
            <person name="Wu R."/>
            <person name="Zhou Y."/>
        </authorList>
    </citation>
    <scope>NUCLEOTIDE SEQUENCE [LARGE SCALE GENOMIC DNA]</scope>
    <source>
        <strain evidence="9 10">MB_m1</strain>
    </source>
</reference>
<dbReference type="PANTHER" id="PTHR23501:SF187">
    <property type="entry name" value="MAJOR FACILITATOR SUPERFAMILY (MFS) PROFILE DOMAIN-CONTAINING PROTEIN"/>
    <property type="match status" value="1"/>
</dbReference>
<feature type="transmembrane region" description="Helical" evidence="7">
    <location>
        <begin position="610"/>
        <end position="630"/>
    </location>
</feature>
<evidence type="ECO:0000256" key="7">
    <source>
        <dbReference type="SAM" id="Phobius"/>
    </source>
</evidence>
<dbReference type="HOGENOM" id="CLU_000960_22_0_1"/>
<dbReference type="InParanoid" id="K1X877"/>
<dbReference type="InterPro" id="IPR020846">
    <property type="entry name" value="MFS_dom"/>
</dbReference>
<evidence type="ECO:0000256" key="3">
    <source>
        <dbReference type="ARBA" id="ARBA00022692"/>
    </source>
</evidence>
<feature type="transmembrane region" description="Helical" evidence="7">
    <location>
        <begin position="636"/>
        <end position="655"/>
    </location>
</feature>
<dbReference type="AlphaFoldDB" id="K1X877"/>
<keyword evidence="5 7" id="KW-0472">Membrane</keyword>
<sequence length="686" mass="74581">MLSFFSGAETLISTRMSMTKPWPSFADVLCNTSNRDSKAYNRSIFYDIYEQGLFCLFLLWRGNSCQPLGTSTYSAPLVTQIRNMDDVDRLAQSRENVVASLSSSRTCCCTLHHSPFSFPFPKPLFSTDASSVFLRDPASFAVVAVEAGEAESESGGGKKDWRFWMIFLSVCVTTLLVAIDLSIVSTALPTIALDLDADELFVWVANAYVLASTAVQPLFGQAANIFGRRSLTIISVLLFMLGSGLAGGASNIGMIIAARTVQGIGGGGIITLGEIIICDLLPLRERGQYTGLLAGTYAIGTIIGPVLGGIFTQHVTWRWIFYINLPVSGVALLFIIPFLNLKYKRVGTVWDRTKRVDWLGNFVLIGAVTAILLALAWGGTKFSWSSWHILLPLVMGFLGLVGFATIQVSGYVEEPTMPPRLFTNRTSVSIYVMAFVHGILLLWITYFLPVYFQAVRNASPSRAGVMLFPTATTIAPAAAISGVIITITGRYRIFHYLGFVFMSLGCGLFALLDEKSGVAMWVGFQVLFGLGNGMVYNSMIPPLLASLPPTEVATATASWTFFRSFGSIWGIAIPSAIFNDRVNRLVRERLAVNAPTVAAQLMNGKAYERATAVFIASLGANVKPVVVGIYVDALKVVWYASIAFAVVGLPICLFVKALDLSSTLETEFGMEEKRKRMKETGRGGPA</sequence>
<dbReference type="Proteomes" id="UP000006753">
    <property type="component" value="Unassembled WGS sequence"/>
</dbReference>
<organism evidence="9 10">
    <name type="scientific">Marssonina brunnea f. sp. multigermtubi (strain MB_m1)</name>
    <name type="common">Marssonina leaf spot fungus</name>
    <dbReference type="NCBI Taxonomy" id="1072389"/>
    <lineage>
        <taxon>Eukaryota</taxon>
        <taxon>Fungi</taxon>
        <taxon>Dikarya</taxon>
        <taxon>Ascomycota</taxon>
        <taxon>Pezizomycotina</taxon>
        <taxon>Leotiomycetes</taxon>
        <taxon>Helotiales</taxon>
        <taxon>Drepanopezizaceae</taxon>
        <taxon>Drepanopeziza</taxon>
    </lineage>
</organism>
<feature type="transmembrane region" description="Helical" evidence="7">
    <location>
        <begin position="519"/>
        <end position="540"/>
    </location>
</feature>
<dbReference type="GO" id="GO:0005886">
    <property type="term" value="C:plasma membrane"/>
    <property type="evidence" value="ECO:0007669"/>
    <property type="project" value="TreeGrafter"/>
</dbReference>
<dbReference type="GO" id="GO:0022857">
    <property type="term" value="F:transmembrane transporter activity"/>
    <property type="evidence" value="ECO:0007669"/>
    <property type="project" value="InterPro"/>
</dbReference>
<keyword evidence="6" id="KW-0325">Glycoprotein</keyword>
<dbReference type="OMA" id="DQLFWPN"/>
<dbReference type="GeneID" id="18761282"/>
<keyword evidence="10" id="KW-1185">Reference proteome</keyword>
<protein>
    <submittedName>
        <fullName evidence="9">Major facilitator superfamily protein</fullName>
    </submittedName>
</protein>
<feature type="domain" description="Major facilitator superfamily (MFS) profile" evidence="8">
    <location>
        <begin position="166"/>
        <end position="635"/>
    </location>
</feature>
<dbReference type="InterPro" id="IPR036259">
    <property type="entry name" value="MFS_trans_sf"/>
</dbReference>
<evidence type="ECO:0000313" key="9">
    <source>
        <dbReference type="EMBL" id="EKD16878.1"/>
    </source>
</evidence>
<dbReference type="CDD" id="cd17502">
    <property type="entry name" value="MFS_Azr1_MDR_like"/>
    <property type="match status" value="1"/>
</dbReference>
<name>K1X877_MARBU</name>
<dbReference type="PANTHER" id="PTHR23501">
    <property type="entry name" value="MAJOR FACILITATOR SUPERFAMILY"/>
    <property type="match status" value="1"/>
</dbReference>
<dbReference type="FunCoup" id="K1X877">
    <property type="interactions" value="61"/>
</dbReference>
<dbReference type="Pfam" id="PF07690">
    <property type="entry name" value="MFS_1"/>
    <property type="match status" value="1"/>
</dbReference>
<dbReference type="InterPro" id="IPR001958">
    <property type="entry name" value="Tet-R_TetA/multi-R_MdtG-like"/>
</dbReference>
<dbReference type="InterPro" id="IPR011701">
    <property type="entry name" value="MFS"/>
</dbReference>
<evidence type="ECO:0000256" key="2">
    <source>
        <dbReference type="ARBA" id="ARBA00022448"/>
    </source>
</evidence>
<keyword evidence="2" id="KW-0813">Transport</keyword>
<keyword evidence="3 7" id="KW-0812">Transmembrane</keyword>
<feature type="transmembrane region" description="Helical" evidence="7">
    <location>
        <begin position="200"/>
        <end position="219"/>
    </location>
</feature>
<feature type="transmembrane region" description="Helical" evidence="7">
    <location>
        <begin position="319"/>
        <end position="338"/>
    </location>
</feature>
<accession>K1X877</accession>
<proteinExistence type="predicted"/>
<evidence type="ECO:0000256" key="4">
    <source>
        <dbReference type="ARBA" id="ARBA00022989"/>
    </source>
</evidence>
<dbReference type="OrthoDB" id="10021397at2759"/>
<dbReference type="eggNOG" id="KOG0254">
    <property type="taxonomic scope" value="Eukaryota"/>
</dbReference>
<dbReference type="SUPFAM" id="SSF103473">
    <property type="entry name" value="MFS general substrate transporter"/>
    <property type="match status" value="1"/>
</dbReference>
<feature type="transmembrane region" description="Helical" evidence="7">
    <location>
        <begin position="163"/>
        <end position="188"/>
    </location>
</feature>
<feature type="transmembrane region" description="Helical" evidence="7">
    <location>
        <begin position="389"/>
        <end position="408"/>
    </location>
</feature>
<dbReference type="KEGG" id="mbe:MBM_05347"/>
<feature type="transmembrane region" description="Helical" evidence="7">
    <location>
        <begin position="493"/>
        <end position="512"/>
    </location>
</feature>
<evidence type="ECO:0000256" key="5">
    <source>
        <dbReference type="ARBA" id="ARBA00023136"/>
    </source>
</evidence>
<dbReference type="Gene3D" id="1.20.1720.10">
    <property type="entry name" value="Multidrug resistance protein D"/>
    <property type="match status" value="1"/>
</dbReference>
<dbReference type="PRINTS" id="PR01035">
    <property type="entry name" value="TCRTETA"/>
</dbReference>
<feature type="transmembrane region" description="Helical" evidence="7">
    <location>
        <begin position="428"/>
        <end position="452"/>
    </location>
</feature>
<evidence type="ECO:0000256" key="6">
    <source>
        <dbReference type="ARBA" id="ARBA00023180"/>
    </source>
</evidence>
<feature type="transmembrane region" description="Helical" evidence="7">
    <location>
        <begin position="289"/>
        <end position="312"/>
    </location>
</feature>
<feature type="transmembrane region" description="Helical" evidence="7">
    <location>
        <begin position="464"/>
        <end position="487"/>
    </location>
</feature>
<feature type="transmembrane region" description="Helical" evidence="7">
    <location>
        <begin position="231"/>
        <end position="258"/>
    </location>
</feature>
<dbReference type="PROSITE" id="PS50850">
    <property type="entry name" value="MFS"/>
    <property type="match status" value="1"/>
</dbReference>
<gene>
    <name evidence="9" type="ORF">MBM_05347</name>
</gene>
<dbReference type="EMBL" id="JH921438">
    <property type="protein sequence ID" value="EKD16878.1"/>
    <property type="molecule type" value="Genomic_DNA"/>
</dbReference>
<comment type="subcellular location">
    <subcellularLocation>
        <location evidence="1">Membrane</location>
        <topology evidence="1">Multi-pass membrane protein</topology>
    </subcellularLocation>
</comment>
<keyword evidence="4 7" id="KW-1133">Transmembrane helix</keyword>
<feature type="transmembrane region" description="Helical" evidence="7">
    <location>
        <begin position="358"/>
        <end position="377"/>
    </location>
</feature>
<evidence type="ECO:0000313" key="10">
    <source>
        <dbReference type="Proteomes" id="UP000006753"/>
    </source>
</evidence>